<dbReference type="AlphaFoldDB" id="A0A9Q0YYP1"/>
<reference evidence="12" key="2">
    <citation type="journal article" date="2023" name="Int. J. Mol. Sci.">
        <title>De Novo Assembly and Annotation of 11 Diverse Shrub Willow (Salix) Genomes Reveals Novel Gene Organization in Sex-Linked Regions.</title>
        <authorList>
            <person name="Hyden B."/>
            <person name="Feng K."/>
            <person name="Yates T.B."/>
            <person name="Jawdy S."/>
            <person name="Cereghino C."/>
            <person name="Smart L.B."/>
            <person name="Muchero W."/>
        </authorList>
    </citation>
    <scope>NUCLEOTIDE SEQUENCE [LARGE SCALE GENOMIC DNA]</scope>
    <source>
        <tissue evidence="12">Shoot tip</tissue>
    </source>
</reference>
<evidence type="ECO:0000256" key="9">
    <source>
        <dbReference type="ARBA" id="ARBA00023140"/>
    </source>
</evidence>
<dbReference type="GO" id="GO:0001676">
    <property type="term" value="P:long-chain fatty acid metabolic process"/>
    <property type="evidence" value="ECO:0007669"/>
    <property type="project" value="TreeGrafter"/>
</dbReference>
<dbReference type="PANTHER" id="PTHR10909">
    <property type="entry name" value="ELECTRON TRANSPORT OXIDOREDUCTASE"/>
    <property type="match status" value="1"/>
</dbReference>
<evidence type="ECO:0000313" key="12">
    <source>
        <dbReference type="EMBL" id="KAJ6714960.1"/>
    </source>
</evidence>
<evidence type="ECO:0000259" key="10">
    <source>
        <dbReference type="Pfam" id="PF01756"/>
    </source>
</evidence>
<comment type="caution">
    <text evidence="12">The sequence shown here is derived from an EMBL/GenBank/DDBJ whole genome shotgun (WGS) entry which is preliminary data.</text>
</comment>
<dbReference type="GO" id="GO:0003997">
    <property type="term" value="F:acyl-CoA oxidase activity"/>
    <property type="evidence" value="ECO:0007669"/>
    <property type="project" value="InterPro"/>
</dbReference>
<dbReference type="GO" id="GO:0005504">
    <property type="term" value="F:fatty acid binding"/>
    <property type="evidence" value="ECO:0007669"/>
    <property type="project" value="TreeGrafter"/>
</dbReference>
<dbReference type="OrthoDB" id="538336at2759"/>
<dbReference type="Pfam" id="PF22924">
    <property type="entry name" value="ACOX_C_alpha1"/>
    <property type="match status" value="1"/>
</dbReference>
<keyword evidence="13" id="KW-1185">Reference proteome</keyword>
<proteinExistence type="inferred from homology"/>
<evidence type="ECO:0000256" key="1">
    <source>
        <dbReference type="ARBA" id="ARBA00001974"/>
    </source>
</evidence>
<dbReference type="FunFam" id="1.20.140.10:FF:000013">
    <property type="entry name" value="Acyl-coenzyme A oxidase"/>
    <property type="match status" value="1"/>
</dbReference>
<evidence type="ECO:0000256" key="5">
    <source>
        <dbReference type="ARBA" id="ARBA00022827"/>
    </source>
</evidence>
<comment type="cofactor">
    <cofactor evidence="1">
        <name>FAD</name>
        <dbReference type="ChEBI" id="CHEBI:57692"/>
    </cofactor>
</comment>
<dbReference type="InterPro" id="IPR012258">
    <property type="entry name" value="Acyl-CoA_oxidase"/>
</dbReference>
<evidence type="ECO:0000256" key="3">
    <source>
        <dbReference type="ARBA" id="ARBA00006288"/>
    </source>
</evidence>
<dbReference type="FunFam" id="1.20.140.10:FF:000010">
    <property type="entry name" value="Acyl-coenzyme A oxidase"/>
    <property type="match status" value="1"/>
</dbReference>
<evidence type="ECO:0000256" key="8">
    <source>
        <dbReference type="ARBA" id="ARBA00023098"/>
    </source>
</evidence>
<evidence type="ECO:0000256" key="4">
    <source>
        <dbReference type="ARBA" id="ARBA00022630"/>
    </source>
</evidence>
<dbReference type="GO" id="GO:0033540">
    <property type="term" value="P:fatty acid beta-oxidation using acyl-CoA oxidase"/>
    <property type="evidence" value="ECO:0007669"/>
    <property type="project" value="TreeGrafter"/>
</dbReference>
<evidence type="ECO:0000313" key="13">
    <source>
        <dbReference type="Proteomes" id="UP001151529"/>
    </source>
</evidence>
<feature type="domain" description="Acyl-CoA oxidase C-alpha1" evidence="11">
    <location>
        <begin position="4"/>
        <end position="120"/>
    </location>
</feature>
<dbReference type="GO" id="GO:0005777">
    <property type="term" value="C:peroxisome"/>
    <property type="evidence" value="ECO:0007669"/>
    <property type="project" value="UniProtKB-SubCell"/>
</dbReference>
<comment type="similarity">
    <text evidence="3">Belongs to the acyl-CoA oxidase family.</text>
</comment>
<keyword evidence="8" id="KW-0443">Lipid metabolism</keyword>
<evidence type="ECO:0000256" key="2">
    <source>
        <dbReference type="ARBA" id="ARBA00004275"/>
    </source>
</evidence>
<accession>A0A9Q0YYP1</accession>
<keyword evidence="4" id="KW-0285">Flavoprotein</keyword>
<keyword evidence="7" id="KW-0560">Oxidoreductase</keyword>
<dbReference type="GO" id="GO:0071949">
    <property type="term" value="F:FAD binding"/>
    <property type="evidence" value="ECO:0007669"/>
    <property type="project" value="InterPro"/>
</dbReference>
<keyword evidence="9" id="KW-0576">Peroxisome</keyword>
<sequence length="343" mass="38218">MNILVIDYKTQQSRLFPLLASAYAFRFVGEWLKWLYTDVTQRLQAKDFSTLPEAHACTAGLKSLTTTATADAIEECRKLCGGHGYLCASGLPELFAVYVPACTYEGDNVVLLLQVARFLMKTVSQLDSGKKPVGTTAYLGRVQDLLHCCYDVQRAEDCKFENPEDGFAELSADLVEAAVAHCQLIVVSKRNGEPDLTPATARGESDHHNKDEGFIDKLQQDIPGKGVKQQLQNLCYIYVLNLVHKYLGDFLSTGCITPKQASLANDQLRSLYSQIRPNIIALVDASNHTDHYLGSVLGRSDGNVYPKLYEEAWKDPLNDSVVPDGYHEYVHPMLKQQLRNARL</sequence>
<evidence type="ECO:0000256" key="6">
    <source>
        <dbReference type="ARBA" id="ARBA00022832"/>
    </source>
</evidence>
<dbReference type="PANTHER" id="PTHR10909:SF250">
    <property type="entry name" value="PEROXISOMAL ACYL-COENZYME A OXIDASE 1"/>
    <property type="match status" value="1"/>
</dbReference>
<dbReference type="EMBL" id="JAPFFL010000007">
    <property type="protein sequence ID" value="KAJ6714960.1"/>
    <property type="molecule type" value="Genomic_DNA"/>
</dbReference>
<protein>
    <submittedName>
        <fullName evidence="12">ELECTRON TRANSPORT OXIDOREDUCTASE</fullName>
    </submittedName>
</protein>
<dbReference type="InterPro" id="IPR036250">
    <property type="entry name" value="AcylCo_DH-like_C"/>
</dbReference>
<dbReference type="Pfam" id="PF01756">
    <property type="entry name" value="ACOX"/>
    <property type="match status" value="1"/>
</dbReference>
<evidence type="ECO:0000259" key="11">
    <source>
        <dbReference type="Pfam" id="PF22924"/>
    </source>
</evidence>
<gene>
    <name evidence="12" type="ORF">OIU85_026465</name>
</gene>
<feature type="domain" description="Acyl-CoA oxidase C-terminal" evidence="10">
    <location>
        <begin position="213"/>
        <end position="335"/>
    </location>
</feature>
<dbReference type="InterPro" id="IPR002655">
    <property type="entry name" value="Acyl-CoA_oxidase_C"/>
</dbReference>
<reference evidence="12" key="1">
    <citation type="submission" date="2022-11" db="EMBL/GenBank/DDBJ databases">
        <authorList>
            <person name="Hyden B.L."/>
            <person name="Feng K."/>
            <person name="Yates T."/>
            <person name="Jawdy S."/>
            <person name="Smart L.B."/>
            <person name="Muchero W."/>
        </authorList>
    </citation>
    <scope>NUCLEOTIDE SEQUENCE</scope>
    <source>
        <tissue evidence="12">Shoot tip</tissue>
    </source>
</reference>
<evidence type="ECO:0000256" key="7">
    <source>
        <dbReference type="ARBA" id="ARBA00023002"/>
    </source>
</evidence>
<organism evidence="12 13">
    <name type="scientific">Salix viminalis</name>
    <name type="common">Common osier</name>
    <name type="synonym">Basket willow</name>
    <dbReference type="NCBI Taxonomy" id="40686"/>
    <lineage>
        <taxon>Eukaryota</taxon>
        <taxon>Viridiplantae</taxon>
        <taxon>Streptophyta</taxon>
        <taxon>Embryophyta</taxon>
        <taxon>Tracheophyta</taxon>
        <taxon>Spermatophyta</taxon>
        <taxon>Magnoliopsida</taxon>
        <taxon>eudicotyledons</taxon>
        <taxon>Gunneridae</taxon>
        <taxon>Pentapetalae</taxon>
        <taxon>rosids</taxon>
        <taxon>fabids</taxon>
        <taxon>Malpighiales</taxon>
        <taxon>Salicaceae</taxon>
        <taxon>Saliceae</taxon>
        <taxon>Salix</taxon>
    </lineage>
</organism>
<keyword evidence="6" id="KW-0276">Fatty acid metabolism</keyword>
<dbReference type="SUPFAM" id="SSF47203">
    <property type="entry name" value="Acyl-CoA dehydrogenase C-terminal domain-like"/>
    <property type="match status" value="2"/>
</dbReference>
<dbReference type="InterPro" id="IPR055060">
    <property type="entry name" value="ACOX_C_alpha1"/>
</dbReference>
<dbReference type="Gene3D" id="1.20.140.10">
    <property type="entry name" value="Butyryl-CoA Dehydrogenase, subunit A, domain 3"/>
    <property type="match status" value="2"/>
</dbReference>
<dbReference type="GO" id="GO:0055088">
    <property type="term" value="P:lipid homeostasis"/>
    <property type="evidence" value="ECO:0007669"/>
    <property type="project" value="TreeGrafter"/>
</dbReference>
<dbReference type="Proteomes" id="UP001151529">
    <property type="component" value="Chromosome 1"/>
</dbReference>
<comment type="subcellular location">
    <subcellularLocation>
        <location evidence="2">Peroxisome</location>
    </subcellularLocation>
</comment>
<keyword evidence="5" id="KW-0274">FAD</keyword>
<name>A0A9Q0YYP1_SALVM</name>